<feature type="region of interest" description="Disordered" evidence="1">
    <location>
        <begin position="1"/>
        <end position="44"/>
    </location>
</feature>
<sequence>MPIGTEQPISTSQFLEDPSNQRPYRKKAQRKSLSSSTNAFIGRPPQCTTTATDFLGYDWIAAMLDNQLRVRRTKSSHVQRHPDSAESLENWLSQTKLFDDIAHFRQMNNELCCSQDTTLTCQPRSASYGDHAFKPEEPRLTGAQMLAQLEKIHPVRMMKNSTSVLSSVQPQIYSYLVNSRLFPIPSDLATFSRSTPLPNQPHILRVTVPLHHFRQPPVLLQELVRQKESAGATLLSEITDRCHLVRRDGKQAERVLGTISLIGHCVTPSSGESRLGRGSNRSSDRFQLLRVSDVGSHETNLSEPRVTCLPRWIRQQPVNERDAIAMLLRKPPVV</sequence>
<organism evidence="2 3">
    <name type="scientific">Paragonimus heterotremus</name>
    <dbReference type="NCBI Taxonomy" id="100268"/>
    <lineage>
        <taxon>Eukaryota</taxon>
        <taxon>Metazoa</taxon>
        <taxon>Spiralia</taxon>
        <taxon>Lophotrochozoa</taxon>
        <taxon>Platyhelminthes</taxon>
        <taxon>Trematoda</taxon>
        <taxon>Digenea</taxon>
        <taxon>Plagiorchiida</taxon>
        <taxon>Troglotremata</taxon>
        <taxon>Troglotrematidae</taxon>
        <taxon>Paragonimus</taxon>
    </lineage>
</organism>
<dbReference type="EMBL" id="LUCH01004591">
    <property type="protein sequence ID" value="KAF5398841.1"/>
    <property type="molecule type" value="Genomic_DNA"/>
</dbReference>
<feature type="compositionally biased region" description="Polar residues" evidence="1">
    <location>
        <begin position="7"/>
        <end position="22"/>
    </location>
</feature>
<reference evidence="2" key="1">
    <citation type="submission" date="2019-05" db="EMBL/GenBank/DDBJ databases">
        <title>Annotation for the trematode Paragonimus heterotremus.</title>
        <authorList>
            <person name="Choi Y.-J."/>
        </authorList>
    </citation>
    <scope>NUCLEOTIDE SEQUENCE</scope>
    <source>
        <strain evidence="2">LC</strain>
    </source>
</reference>
<comment type="caution">
    <text evidence="2">The sequence shown here is derived from an EMBL/GenBank/DDBJ whole genome shotgun (WGS) entry which is preliminary data.</text>
</comment>
<name>A0A8J4WG17_9TREM</name>
<dbReference type="Proteomes" id="UP000748531">
    <property type="component" value="Unassembled WGS sequence"/>
</dbReference>
<accession>A0A8J4WG17</accession>
<evidence type="ECO:0000313" key="2">
    <source>
        <dbReference type="EMBL" id="KAF5398841.1"/>
    </source>
</evidence>
<gene>
    <name evidence="2" type="ORF">PHET_07493</name>
</gene>
<keyword evidence="3" id="KW-1185">Reference proteome</keyword>
<dbReference type="OrthoDB" id="10002384at2759"/>
<proteinExistence type="predicted"/>
<evidence type="ECO:0000313" key="3">
    <source>
        <dbReference type="Proteomes" id="UP000748531"/>
    </source>
</evidence>
<protein>
    <submittedName>
        <fullName evidence="2">Uncharacterized protein</fullName>
    </submittedName>
</protein>
<dbReference type="AlphaFoldDB" id="A0A8J4WG17"/>
<evidence type="ECO:0000256" key="1">
    <source>
        <dbReference type="SAM" id="MobiDB-lite"/>
    </source>
</evidence>